<evidence type="ECO:0000313" key="1">
    <source>
        <dbReference type="EMBL" id="JAH88646.1"/>
    </source>
</evidence>
<organism evidence="1">
    <name type="scientific">Anguilla anguilla</name>
    <name type="common">European freshwater eel</name>
    <name type="synonym">Muraena anguilla</name>
    <dbReference type="NCBI Taxonomy" id="7936"/>
    <lineage>
        <taxon>Eukaryota</taxon>
        <taxon>Metazoa</taxon>
        <taxon>Chordata</taxon>
        <taxon>Craniata</taxon>
        <taxon>Vertebrata</taxon>
        <taxon>Euteleostomi</taxon>
        <taxon>Actinopterygii</taxon>
        <taxon>Neopterygii</taxon>
        <taxon>Teleostei</taxon>
        <taxon>Anguilliformes</taxon>
        <taxon>Anguillidae</taxon>
        <taxon>Anguilla</taxon>
    </lineage>
</organism>
<dbReference type="EMBL" id="GBXM01019931">
    <property type="protein sequence ID" value="JAH88646.1"/>
    <property type="molecule type" value="Transcribed_RNA"/>
</dbReference>
<proteinExistence type="predicted"/>
<reference evidence="1" key="1">
    <citation type="submission" date="2014-11" db="EMBL/GenBank/DDBJ databases">
        <authorList>
            <person name="Amaro Gonzalez C."/>
        </authorList>
    </citation>
    <scope>NUCLEOTIDE SEQUENCE</scope>
</reference>
<name>A0A0E9WEA4_ANGAN</name>
<accession>A0A0E9WEA4</accession>
<reference evidence="1" key="2">
    <citation type="journal article" date="2015" name="Fish Shellfish Immunol.">
        <title>Early steps in the European eel (Anguilla anguilla)-Vibrio vulnificus interaction in the gills: Role of the RtxA13 toxin.</title>
        <authorList>
            <person name="Callol A."/>
            <person name="Pajuelo D."/>
            <person name="Ebbesson L."/>
            <person name="Teles M."/>
            <person name="MacKenzie S."/>
            <person name="Amaro C."/>
        </authorList>
    </citation>
    <scope>NUCLEOTIDE SEQUENCE</scope>
</reference>
<protein>
    <submittedName>
        <fullName evidence="1">Uncharacterized protein</fullName>
    </submittedName>
</protein>
<dbReference type="AlphaFoldDB" id="A0A0E9WEA4"/>
<sequence length="79" mass="9340">MGESQGYPYLNLQKVMADSAGASNHDRLYKTGKILQYIEMKYTIKMRIRYCNPHNVLVIFCVVFRYYSIFLKCITVKYV</sequence>